<protein>
    <submittedName>
        <fullName evidence="3">Uncharacterized protein LOC111133097</fullName>
    </submittedName>
</protein>
<accession>A0A8B8EBL1</accession>
<feature type="compositionally biased region" description="Basic and acidic residues" evidence="1">
    <location>
        <begin position="162"/>
        <end position="178"/>
    </location>
</feature>
<name>A0A8B8EBL1_CRAVI</name>
<feature type="region of interest" description="Disordered" evidence="1">
    <location>
        <begin position="67"/>
        <end position="96"/>
    </location>
</feature>
<dbReference type="RefSeq" id="XP_022336901.1">
    <property type="nucleotide sequence ID" value="XM_022481193.1"/>
</dbReference>
<evidence type="ECO:0000313" key="3">
    <source>
        <dbReference type="RefSeq" id="XP_022336901.1"/>
    </source>
</evidence>
<dbReference type="GeneID" id="111133097"/>
<gene>
    <name evidence="3" type="primary">LOC111133097</name>
</gene>
<dbReference type="KEGG" id="cvn:111133097"/>
<evidence type="ECO:0000256" key="1">
    <source>
        <dbReference type="SAM" id="MobiDB-lite"/>
    </source>
</evidence>
<feature type="compositionally biased region" description="Polar residues" evidence="1">
    <location>
        <begin position="279"/>
        <end position="288"/>
    </location>
</feature>
<feature type="region of interest" description="Disordered" evidence="1">
    <location>
        <begin position="154"/>
        <end position="193"/>
    </location>
</feature>
<sequence length="288" mass="33089">MVCMFFRDSYHVKEMKYCFNLIYFLHLSSSWVLKRKWGNTTVSSVLFRVQNTECSIDESLVNHLVESNHGSGGGNITPQQKRRSSPTSYLKPREEDTSVADVVDKTYDEVWGKNGLLLTNPFNFNLSKSDDEQTNKLNNGLSILSEDKCQPYRSLRHNRYSHRNENRNRQTVEKESRESGQPNNDYDDATSCLKANPTSRSNYLDVDLSSCYAQNENKAHHNNIITKERACSMYQEIDFGPTYSSESPDASYTNQVQVPEYETERCSSNYTGSKEDTEFASNKSIYVT</sequence>
<feature type="region of interest" description="Disordered" evidence="1">
    <location>
        <begin position="258"/>
        <end position="288"/>
    </location>
</feature>
<proteinExistence type="predicted"/>
<reference evidence="3" key="1">
    <citation type="submission" date="2025-08" db="UniProtKB">
        <authorList>
            <consortium name="RefSeq"/>
        </authorList>
    </citation>
    <scope>IDENTIFICATION</scope>
    <source>
        <tissue evidence="3">Whole sample</tissue>
    </source>
</reference>
<evidence type="ECO:0000313" key="2">
    <source>
        <dbReference type="Proteomes" id="UP000694844"/>
    </source>
</evidence>
<keyword evidence="2" id="KW-1185">Reference proteome</keyword>
<organism evidence="2 3">
    <name type="scientific">Crassostrea virginica</name>
    <name type="common">Eastern oyster</name>
    <dbReference type="NCBI Taxonomy" id="6565"/>
    <lineage>
        <taxon>Eukaryota</taxon>
        <taxon>Metazoa</taxon>
        <taxon>Spiralia</taxon>
        <taxon>Lophotrochozoa</taxon>
        <taxon>Mollusca</taxon>
        <taxon>Bivalvia</taxon>
        <taxon>Autobranchia</taxon>
        <taxon>Pteriomorphia</taxon>
        <taxon>Ostreida</taxon>
        <taxon>Ostreoidea</taxon>
        <taxon>Ostreidae</taxon>
        <taxon>Crassostrea</taxon>
    </lineage>
</organism>
<dbReference type="AlphaFoldDB" id="A0A8B8EBL1"/>
<dbReference type="Proteomes" id="UP000694844">
    <property type="component" value="Chromosome 5"/>
</dbReference>